<proteinExistence type="predicted"/>
<protein>
    <recommendedName>
        <fullName evidence="9">Helicase ATP-binding domain-containing protein</fullName>
    </recommendedName>
</protein>
<dbReference type="InterPro" id="IPR050628">
    <property type="entry name" value="SNF2_RAD54_helicase_TF"/>
</dbReference>
<evidence type="ECO:0000259" key="6">
    <source>
        <dbReference type="PROSITE" id="PS51194"/>
    </source>
</evidence>
<dbReference type="PROSITE" id="PS51194">
    <property type="entry name" value="HELICASE_CTER"/>
    <property type="match status" value="1"/>
</dbReference>
<evidence type="ECO:0000313" key="7">
    <source>
        <dbReference type="EMBL" id="RQM20526.1"/>
    </source>
</evidence>
<dbReference type="Gene3D" id="3.40.50.300">
    <property type="entry name" value="P-loop containing nucleotide triphosphate hydrolases"/>
    <property type="match status" value="1"/>
</dbReference>
<dbReference type="Pfam" id="PF00271">
    <property type="entry name" value="Helicase_C"/>
    <property type="match status" value="1"/>
</dbReference>
<reference evidence="7" key="1">
    <citation type="submission" date="2018-07" db="EMBL/GenBank/DDBJ databases">
        <title>Annotation of Aphanomyces astaci genome assembly.</title>
        <authorList>
            <person name="Studholme D.J."/>
        </authorList>
    </citation>
    <scope>NUCLEOTIDE SEQUENCE [LARGE SCALE GENOMIC DNA]</scope>
    <source>
        <strain evidence="7">Pc</strain>
    </source>
</reference>
<dbReference type="AlphaFoldDB" id="A0A3R7YHP5"/>
<keyword evidence="1" id="KW-0547">Nucleotide-binding</keyword>
<gene>
    <name evidence="7" type="ORF">B5M09_009857</name>
</gene>
<evidence type="ECO:0000256" key="2">
    <source>
        <dbReference type="ARBA" id="ARBA00022801"/>
    </source>
</evidence>
<organism evidence="7 8">
    <name type="scientific">Aphanomyces astaci</name>
    <name type="common">Crayfish plague agent</name>
    <dbReference type="NCBI Taxonomy" id="112090"/>
    <lineage>
        <taxon>Eukaryota</taxon>
        <taxon>Sar</taxon>
        <taxon>Stramenopiles</taxon>
        <taxon>Oomycota</taxon>
        <taxon>Saprolegniomycetes</taxon>
        <taxon>Saprolegniales</taxon>
        <taxon>Verrucalvaceae</taxon>
        <taxon>Aphanomyces</taxon>
    </lineage>
</organism>
<keyword evidence="8" id="KW-1185">Reference proteome</keyword>
<keyword evidence="3" id="KW-0347">Helicase</keyword>
<keyword evidence="2" id="KW-0378">Hydrolase</keyword>
<dbReference type="Gene3D" id="3.40.50.10810">
    <property type="entry name" value="Tandem AAA-ATPase domain"/>
    <property type="match status" value="1"/>
</dbReference>
<dbReference type="PANTHER" id="PTHR45626">
    <property type="entry name" value="TRANSCRIPTION TERMINATION FACTOR 2-RELATED"/>
    <property type="match status" value="1"/>
</dbReference>
<dbReference type="GO" id="GO:0005524">
    <property type="term" value="F:ATP binding"/>
    <property type="evidence" value="ECO:0007669"/>
    <property type="project" value="UniProtKB-KW"/>
</dbReference>
<evidence type="ECO:0000259" key="5">
    <source>
        <dbReference type="PROSITE" id="PS51192"/>
    </source>
</evidence>
<evidence type="ECO:0000256" key="1">
    <source>
        <dbReference type="ARBA" id="ARBA00022741"/>
    </source>
</evidence>
<evidence type="ECO:0008006" key="9">
    <source>
        <dbReference type="Google" id="ProtNLM"/>
    </source>
</evidence>
<dbReference type="EMBL" id="MZMZ02003849">
    <property type="protein sequence ID" value="RQM20526.1"/>
    <property type="molecule type" value="Genomic_DNA"/>
</dbReference>
<dbReference type="InterPro" id="IPR014001">
    <property type="entry name" value="Helicase_ATP-bd"/>
</dbReference>
<evidence type="ECO:0000256" key="3">
    <source>
        <dbReference type="ARBA" id="ARBA00022806"/>
    </source>
</evidence>
<evidence type="ECO:0000313" key="8">
    <source>
        <dbReference type="Proteomes" id="UP000284702"/>
    </source>
</evidence>
<comment type="caution">
    <text evidence="7">The sequence shown here is derived from an EMBL/GenBank/DDBJ whole genome shotgun (WGS) entry which is preliminary data.</text>
</comment>
<dbReference type="GO" id="GO:0006281">
    <property type="term" value="P:DNA repair"/>
    <property type="evidence" value="ECO:0007669"/>
    <property type="project" value="TreeGrafter"/>
</dbReference>
<dbReference type="GO" id="GO:0004386">
    <property type="term" value="F:helicase activity"/>
    <property type="evidence" value="ECO:0007669"/>
    <property type="project" value="UniProtKB-KW"/>
</dbReference>
<dbReference type="Pfam" id="PF00176">
    <property type="entry name" value="SNF2-rel_dom"/>
    <property type="match status" value="2"/>
</dbReference>
<accession>A0A3R7YHP5</accession>
<evidence type="ECO:0000256" key="4">
    <source>
        <dbReference type="ARBA" id="ARBA00022840"/>
    </source>
</evidence>
<dbReference type="PANTHER" id="PTHR45626:SF17">
    <property type="entry name" value="HELICASE-LIKE TRANSCRIPTION FACTOR"/>
    <property type="match status" value="1"/>
</dbReference>
<dbReference type="SUPFAM" id="SSF52540">
    <property type="entry name" value="P-loop containing nucleoside triphosphate hydrolases"/>
    <property type="match status" value="2"/>
</dbReference>
<dbReference type="VEuPathDB" id="FungiDB:H257_03957"/>
<dbReference type="PROSITE" id="PS51192">
    <property type="entry name" value="HELICASE_ATP_BIND_1"/>
    <property type="match status" value="1"/>
</dbReference>
<feature type="domain" description="Helicase ATP-binding" evidence="5">
    <location>
        <begin position="294"/>
        <end position="491"/>
    </location>
</feature>
<sequence>MGYWQGEYEDNGWRDYVDHVISSRHGQAMRDYEVTDEDKRQVEHLLAVLHDDMADESFVYHTPCSELSFEYNTPGTIDILPIHEHMRIGPQKKKKRPGSCNSSKVNNTSFFPDYTSQELQPCEADNDKVASSLCQRLADLSPITMHGIASVAQKLDFDRTLSFDDADDGGMNHLMAGGDAMDGVEHDASVTELHAAVRPSYDKDDVNMEEAEQIEEFEELDVQQPPDEIASGMEWTMLLDHFDIQDDTPPCSTVESTAGLHLARVSSGTGSDVKPLTLHGHQQHAVEWMQSREQSAAKPFRGGILADEMGLGKTVCCLSLVASTNTRQKKQQRKRPTLIITPLSLVHQWEQEIKDKSTLSVGLYHGASRKRFHNSHELYAFDVILTTYDTLRIKEAAYTRPTLAAVRNAASSRRWIQTKRSRDGKPLASKLHKVYWERVILDEAHLISNSVTARAQAACQLSARARWCVTGTPIQNRLDDVHTLFRFLGLPAVESDVHLEQLLEQCMLRRLKTALPVPLPTKTEHLLKLTFATDAEIAWYAAVRQSTRDQVHEHLQARRPGRHIFELLLRLRQVCDSPRLVPQDHTSLSTVHMSTKMHVLFDHLQRAKKEGAAVLVISQWTSFLDMIQDQLDVTNPAIRCGRLDGRMSAASRHDAVQLFQHTNQVDVLLMSLRCGALGLNLTKARYVFLMEPCWNPSIEAQAVDRTHRIGQAHPVHVYRFLME</sequence>
<feature type="domain" description="Helicase C-terminal" evidence="6">
    <location>
        <begin position="599"/>
        <end position="723"/>
    </location>
</feature>
<dbReference type="InterPro" id="IPR038718">
    <property type="entry name" value="SNF2-like_sf"/>
</dbReference>
<name>A0A3R7YHP5_APHAT</name>
<keyword evidence="4" id="KW-0067">ATP-binding</keyword>
<dbReference type="Proteomes" id="UP000284702">
    <property type="component" value="Unassembled WGS sequence"/>
</dbReference>
<dbReference type="InterPro" id="IPR001650">
    <property type="entry name" value="Helicase_C-like"/>
</dbReference>
<dbReference type="GO" id="GO:0016787">
    <property type="term" value="F:hydrolase activity"/>
    <property type="evidence" value="ECO:0007669"/>
    <property type="project" value="UniProtKB-KW"/>
</dbReference>
<feature type="non-terminal residue" evidence="7">
    <location>
        <position position="723"/>
    </location>
</feature>
<dbReference type="CDD" id="cd18793">
    <property type="entry name" value="SF2_C_SNF"/>
    <property type="match status" value="1"/>
</dbReference>
<dbReference type="SMART" id="SM00487">
    <property type="entry name" value="DEXDc"/>
    <property type="match status" value="1"/>
</dbReference>
<dbReference type="InterPro" id="IPR027417">
    <property type="entry name" value="P-loop_NTPase"/>
</dbReference>
<dbReference type="SMART" id="SM00490">
    <property type="entry name" value="HELICc"/>
    <property type="match status" value="1"/>
</dbReference>
<dbReference type="InterPro" id="IPR000330">
    <property type="entry name" value="SNF2_N"/>
</dbReference>
<dbReference type="GO" id="GO:0008094">
    <property type="term" value="F:ATP-dependent activity, acting on DNA"/>
    <property type="evidence" value="ECO:0007669"/>
    <property type="project" value="TreeGrafter"/>
</dbReference>
<dbReference type="GO" id="GO:0005634">
    <property type="term" value="C:nucleus"/>
    <property type="evidence" value="ECO:0007669"/>
    <property type="project" value="TreeGrafter"/>
</dbReference>
<dbReference type="InterPro" id="IPR049730">
    <property type="entry name" value="SNF2/RAD54-like_C"/>
</dbReference>
<dbReference type="CDD" id="cd18008">
    <property type="entry name" value="DEXDc_SHPRH-like"/>
    <property type="match status" value="1"/>
</dbReference>